<keyword evidence="2" id="KW-1185">Reference proteome</keyword>
<comment type="caution">
    <text evidence="1">The sequence shown here is derived from an EMBL/GenBank/DDBJ whole genome shotgun (WGS) entry which is preliminary data.</text>
</comment>
<dbReference type="AlphaFoldDB" id="A0AAN9A512"/>
<protein>
    <recommendedName>
        <fullName evidence="3">HAT C-terminal dimerisation domain-containing protein</fullName>
    </recommendedName>
</protein>
<dbReference type="Proteomes" id="UP001381693">
    <property type="component" value="Unassembled WGS sequence"/>
</dbReference>
<accession>A0AAN9A512</accession>
<dbReference type="EMBL" id="JAXCGZ010011340">
    <property type="protein sequence ID" value="KAK7075248.1"/>
    <property type="molecule type" value="Genomic_DNA"/>
</dbReference>
<organism evidence="1 2">
    <name type="scientific">Halocaridina rubra</name>
    <name type="common">Hawaiian red shrimp</name>
    <dbReference type="NCBI Taxonomy" id="373956"/>
    <lineage>
        <taxon>Eukaryota</taxon>
        <taxon>Metazoa</taxon>
        <taxon>Ecdysozoa</taxon>
        <taxon>Arthropoda</taxon>
        <taxon>Crustacea</taxon>
        <taxon>Multicrustacea</taxon>
        <taxon>Malacostraca</taxon>
        <taxon>Eumalacostraca</taxon>
        <taxon>Eucarida</taxon>
        <taxon>Decapoda</taxon>
        <taxon>Pleocyemata</taxon>
        <taxon>Caridea</taxon>
        <taxon>Atyoidea</taxon>
        <taxon>Atyidae</taxon>
        <taxon>Halocaridina</taxon>
    </lineage>
</organism>
<name>A0AAN9A512_HALRR</name>
<reference evidence="1 2" key="1">
    <citation type="submission" date="2023-11" db="EMBL/GenBank/DDBJ databases">
        <title>Halocaridina rubra genome assembly.</title>
        <authorList>
            <person name="Smith C."/>
        </authorList>
    </citation>
    <scope>NUCLEOTIDE SEQUENCE [LARGE SCALE GENOMIC DNA]</scope>
    <source>
        <strain evidence="1">EP-1</strain>
        <tissue evidence="1">Whole</tissue>
    </source>
</reference>
<gene>
    <name evidence="1" type="ORF">SK128_022662</name>
</gene>
<evidence type="ECO:0000313" key="2">
    <source>
        <dbReference type="Proteomes" id="UP001381693"/>
    </source>
</evidence>
<sequence length="141" mass="16461">MSDREIPSLAVKRLQEIRKRFPLGENNIPALLNILEPKVALFPERNLRFISKVAIQFPTLAKEEELDKLQEQWRDLLYANECLKHRDQSATYMWFDFNQVNDGLNQPKFDLLSKLMCGLLALPHSSASVKRIFFSDELNQN</sequence>
<evidence type="ECO:0000313" key="1">
    <source>
        <dbReference type="EMBL" id="KAK7075248.1"/>
    </source>
</evidence>
<proteinExistence type="predicted"/>
<evidence type="ECO:0008006" key="3">
    <source>
        <dbReference type="Google" id="ProtNLM"/>
    </source>
</evidence>